<dbReference type="AlphaFoldDB" id="A0A8B6D144"/>
<proteinExistence type="predicted"/>
<dbReference type="Proteomes" id="UP000596742">
    <property type="component" value="Unassembled WGS sequence"/>
</dbReference>
<evidence type="ECO:0000313" key="3">
    <source>
        <dbReference type="EMBL" id="VDI12524.1"/>
    </source>
</evidence>
<evidence type="ECO:0000256" key="2">
    <source>
        <dbReference type="SAM" id="SignalP"/>
    </source>
</evidence>
<dbReference type="EMBL" id="UYJE01002654">
    <property type="protein sequence ID" value="VDI12524.1"/>
    <property type="molecule type" value="Genomic_DNA"/>
</dbReference>
<evidence type="ECO:0000313" key="4">
    <source>
        <dbReference type="Proteomes" id="UP000596742"/>
    </source>
</evidence>
<sequence>MMGLSRIFVVIHVFLACDGFLLDDRTSLATTSGPLLSDQHYNFLINLIMNERQTRAKLEQLVVRLEQEFLATQQGVTDIYHKSSNNNATLEQQTKNWNVLYAKCINLENDNSLMRSNLNALRTDHTNQKRKLHENVRTRSNLSTTP</sequence>
<dbReference type="PROSITE" id="PS51257">
    <property type="entry name" value="PROKAR_LIPOPROTEIN"/>
    <property type="match status" value="1"/>
</dbReference>
<keyword evidence="4" id="KW-1185">Reference proteome</keyword>
<reference evidence="3" key="1">
    <citation type="submission" date="2018-11" db="EMBL/GenBank/DDBJ databases">
        <authorList>
            <person name="Alioto T."/>
            <person name="Alioto T."/>
        </authorList>
    </citation>
    <scope>NUCLEOTIDE SEQUENCE</scope>
</reference>
<gene>
    <name evidence="3" type="ORF">MGAL_10B018885</name>
</gene>
<evidence type="ECO:0000256" key="1">
    <source>
        <dbReference type="SAM" id="MobiDB-lite"/>
    </source>
</evidence>
<accession>A0A8B6D144</accession>
<name>A0A8B6D144_MYTGA</name>
<organism evidence="3 4">
    <name type="scientific">Mytilus galloprovincialis</name>
    <name type="common">Mediterranean mussel</name>
    <dbReference type="NCBI Taxonomy" id="29158"/>
    <lineage>
        <taxon>Eukaryota</taxon>
        <taxon>Metazoa</taxon>
        <taxon>Spiralia</taxon>
        <taxon>Lophotrochozoa</taxon>
        <taxon>Mollusca</taxon>
        <taxon>Bivalvia</taxon>
        <taxon>Autobranchia</taxon>
        <taxon>Pteriomorphia</taxon>
        <taxon>Mytilida</taxon>
        <taxon>Mytiloidea</taxon>
        <taxon>Mytilidae</taxon>
        <taxon>Mytilinae</taxon>
        <taxon>Mytilus</taxon>
    </lineage>
</organism>
<feature type="region of interest" description="Disordered" evidence="1">
    <location>
        <begin position="124"/>
        <end position="146"/>
    </location>
</feature>
<protein>
    <submittedName>
        <fullName evidence="3">Uncharacterized protein</fullName>
    </submittedName>
</protein>
<comment type="caution">
    <text evidence="3">The sequence shown here is derived from an EMBL/GenBank/DDBJ whole genome shotgun (WGS) entry which is preliminary data.</text>
</comment>
<feature type="signal peptide" evidence="2">
    <location>
        <begin position="1"/>
        <end position="19"/>
    </location>
</feature>
<feature type="chain" id="PRO_5032663001" evidence="2">
    <location>
        <begin position="20"/>
        <end position="146"/>
    </location>
</feature>
<feature type="compositionally biased region" description="Basic and acidic residues" evidence="1">
    <location>
        <begin position="124"/>
        <end position="137"/>
    </location>
</feature>
<keyword evidence="2" id="KW-0732">Signal</keyword>